<dbReference type="Pfam" id="PF01494">
    <property type="entry name" value="FAD_binding_3"/>
    <property type="match status" value="1"/>
</dbReference>
<dbReference type="GO" id="GO:0071949">
    <property type="term" value="F:FAD binding"/>
    <property type="evidence" value="ECO:0007669"/>
    <property type="project" value="InterPro"/>
</dbReference>
<protein>
    <recommendedName>
        <fullName evidence="7">FAD-binding domain-containing protein</fullName>
    </recommendedName>
</protein>
<dbReference type="PANTHER" id="PTHR46028">
    <property type="entry name" value="KYNURENINE 3-MONOOXYGENASE"/>
    <property type="match status" value="1"/>
</dbReference>
<keyword evidence="5" id="KW-0560">Oxidoreductase</keyword>
<name>A0A7S2ENP3_9STRA</name>
<keyword evidence="2" id="KW-0285">Flavoprotein</keyword>
<dbReference type="InterPro" id="IPR002938">
    <property type="entry name" value="FAD-bd"/>
</dbReference>
<gene>
    <name evidence="8" type="ORF">DBRI1063_LOCUS19246</name>
</gene>
<dbReference type="Gene3D" id="3.50.50.60">
    <property type="entry name" value="FAD/NAD(P)-binding domain"/>
    <property type="match status" value="1"/>
</dbReference>
<dbReference type="AlphaFoldDB" id="A0A7S2ENP3"/>
<evidence type="ECO:0000256" key="4">
    <source>
        <dbReference type="ARBA" id="ARBA00022857"/>
    </source>
</evidence>
<keyword evidence="6" id="KW-0503">Monooxygenase</keyword>
<dbReference type="GO" id="GO:0070189">
    <property type="term" value="P:kynurenine metabolic process"/>
    <property type="evidence" value="ECO:0007669"/>
    <property type="project" value="TreeGrafter"/>
</dbReference>
<keyword evidence="3" id="KW-0274">FAD</keyword>
<sequence>MGRTVNICTMPGHDIWDTNKLRNDDGGRSAKAYFQKAFPRFDWDDIVSVDEWELFASTEGSRFPHCQYSPSLYVSSKPRDHEGTTTDGAGVVLIGDALHAFPPDLGQGVNSAFCDAMVLGESFEEAASDAVSAASTAIDPPKSFVARALNSYQAKNGPETRALIELARCGVRLTNTTQYNPAVENDETGQKILDGKRASAVVPEQGNTRAVAEAGDSHDDGFSFEFP</sequence>
<dbReference type="EMBL" id="HBGN01029830">
    <property type="protein sequence ID" value="CAD9346195.1"/>
    <property type="molecule type" value="Transcribed_RNA"/>
</dbReference>
<reference evidence="8" key="1">
    <citation type="submission" date="2021-01" db="EMBL/GenBank/DDBJ databases">
        <authorList>
            <person name="Corre E."/>
            <person name="Pelletier E."/>
            <person name="Niang G."/>
            <person name="Scheremetjew M."/>
            <person name="Finn R."/>
            <person name="Kale V."/>
            <person name="Holt S."/>
            <person name="Cochrane G."/>
            <person name="Meng A."/>
            <person name="Brown T."/>
            <person name="Cohen L."/>
        </authorList>
    </citation>
    <scope>NUCLEOTIDE SEQUENCE</scope>
    <source>
        <strain evidence="8">Pop2</strain>
    </source>
</reference>
<evidence type="ECO:0000256" key="3">
    <source>
        <dbReference type="ARBA" id="ARBA00022827"/>
    </source>
</evidence>
<evidence type="ECO:0000256" key="1">
    <source>
        <dbReference type="ARBA" id="ARBA00001974"/>
    </source>
</evidence>
<dbReference type="SUPFAM" id="SSF51905">
    <property type="entry name" value="FAD/NAD(P)-binding domain"/>
    <property type="match status" value="1"/>
</dbReference>
<dbReference type="GO" id="GO:0004502">
    <property type="term" value="F:kynurenine 3-monooxygenase activity"/>
    <property type="evidence" value="ECO:0007669"/>
    <property type="project" value="TreeGrafter"/>
</dbReference>
<proteinExistence type="predicted"/>
<feature type="domain" description="FAD-binding" evidence="7">
    <location>
        <begin position="90"/>
        <end position="126"/>
    </location>
</feature>
<evidence type="ECO:0000256" key="2">
    <source>
        <dbReference type="ARBA" id="ARBA00022630"/>
    </source>
</evidence>
<accession>A0A7S2ENP3</accession>
<evidence type="ECO:0000259" key="7">
    <source>
        <dbReference type="Pfam" id="PF01494"/>
    </source>
</evidence>
<dbReference type="PANTHER" id="PTHR46028:SF2">
    <property type="entry name" value="KYNURENINE 3-MONOOXYGENASE"/>
    <property type="match status" value="1"/>
</dbReference>
<organism evidence="8">
    <name type="scientific">Ditylum brightwellii</name>
    <dbReference type="NCBI Taxonomy" id="49249"/>
    <lineage>
        <taxon>Eukaryota</taxon>
        <taxon>Sar</taxon>
        <taxon>Stramenopiles</taxon>
        <taxon>Ochrophyta</taxon>
        <taxon>Bacillariophyta</taxon>
        <taxon>Mediophyceae</taxon>
        <taxon>Lithodesmiophycidae</taxon>
        <taxon>Lithodesmiales</taxon>
        <taxon>Lithodesmiaceae</taxon>
        <taxon>Ditylum</taxon>
    </lineage>
</organism>
<keyword evidence="4" id="KW-0521">NADP</keyword>
<evidence type="ECO:0000313" key="8">
    <source>
        <dbReference type="EMBL" id="CAD9346195.1"/>
    </source>
</evidence>
<comment type="cofactor">
    <cofactor evidence="1">
        <name>FAD</name>
        <dbReference type="ChEBI" id="CHEBI:57692"/>
    </cofactor>
</comment>
<evidence type="ECO:0000256" key="5">
    <source>
        <dbReference type="ARBA" id="ARBA00023002"/>
    </source>
</evidence>
<evidence type="ECO:0000256" key="6">
    <source>
        <dbReference type="ARBA" id="ARBA00023033"/>
    </source>
</evidence>
<dbReference type="InterPro" id="IPR036188">
    <property type="entry name" value="FAD/NAD-bd_sf"/>
</dbReference>